<dbReference type="EMBL" id="BGPR01241333">
    <property type="protein sequence ID" value="GBM10700.1"/>
    <property type="molecule type" value="Genomic_DNA"/>
</dbReference>
<dbReference type="Proteomes" id="UP000499080">
    <property type="component" value="Unassembled WGS sequence"/>
</dbReference>
<feature type="non-terminal residue" evidence="1">
    <location>
        <position position="1"/>
    </location>
</feature>
<reference evidence="1 2" key="1">
    <citation type="journal article" date="2019" name="Sci. Rep.">
        <title>Orb-weaving spider Araneus ventricosus genome elucidates the spidroin gene catalogue.</title>
        <authorList>
            <person name="Kono N."/>
            <person name="Nakamura H."/>
            <person name="Ohtoshi R."/>
            <person name="Moran D.A.P."/>
            <person name="Shinohara A."/>
            <person name="Yoshida Y."/>
            <person name="Fujiwara M."/>
            <person name="Mori M."/>
            <person name="Tomita M."/>
            <person name="Arakawa K."/>
        </authorList>
    </citation>
    <scope>NUCLEOTIDE SEQUENCE [LARGE SCALE GENOMIC DNA]</scope>
</reference>
<protein>
    <submittedName>
        <fullName evidence="1">Uncharacterized protein</fullName>
    </submittedName>
</protein>
<proteinExistence type="predicted"/>
<keyword evidence="2" id="KW-1185">Reference proteome</keyword>
<evidence type="ECO:0000313" key="2">
    <source>
        <dbReference type="Proteomes" id="UP000499080"/>
    </source>
</evidence>
<gene>
    <name evidence="1" type="ORF">AVEN_212895_1</name>
</gene>
<dbReference type="AlphaFoldDB" id="A0A4Y2D1V5"/>
<sequence length="28" mass="3003">TCDDVPNLTLSSISSQAEELKTHDKGDV</sequence>
<evidence type="ECO:0000313" key="1">
    <source>
        <dbReference type="EMBL" id="GBM10700.1"/>
    </source>
</evidence>
<comment type="caution">
    <text evidence="1">The sequence shown here is derived from an EMBL/GenBank/DDBJ whole genome shotgun (WGS) entry which is preliminary data.</text>
</comment>
<organism evidence="1 2">
    <name type="scientific">Araneus ventricosus</name>
    <name type="common">Orbweaver spider</name>
    <name type="synonym">Epeira ventricosa</name>
    <dbReference type="NCBI Taxonomy" id="182803"/>
    <lineage>
        <taxon>Eukaryota</taxon>
        <taxon>Metazoa</taxon>
        <taxon>Ecdysozoa</taxon>
        <taxon>Arthropoda</taxon>
        <taxon>Chelicerata</taxon>
        <taxon>Arachnida</taxon>
        <taxon>Araneae</taxon>
        <taxon>Araneomorphae</taxon>
        <taxon>Entelegynae</taxon>
        <taxon>Araneoidea</taxon>
        <taxon>Araneidae</taxon>
        <taxon>Araneus</taxon>
    </lineage>
</organism>
<accession>A0A4Y2D1V5</accession>
<name>A0A4Y2D1V5_ARAVE</name>